<keyword evidence="2" id="KW-0333">Golgi apparatus</keyword>
<dbReference type="RefSeq" id="WP_055521697.1">
    <property type="nucleotide sequence ID" value="NZ_JBEGHN010000045.1"/>
</dbReference>
<keyword evidence="4" id="KW-0472">Membrane</keyword>
<keyword evidence="3" id="KW-0446">Lipid-binding</keyword>
<accession>A0ABV2UP12</accession>
<evidence type="ECO:0000256" key="3">
    <source>
        <dbReference type="ARBA" id="ARBA00023121"/>
    </source>
</evidence>
<comment type="subcellular location">
    <subcellularLocation>
        <location evidence="1">Golgi apparatus membrane</location>
        <topology evidence="1">Peripheral membrane protein</topology>
        <orientation evidence="1">Cytoplasmic side</orientation>
    </subcellularLocation>
</comment>
<evidence type="ECO:0000256" key="2">
    <source>
        <dbReference type="ARBA" id="ARBA00023034"/>
    </source>
</evidence>
<evidence type="ECO:0000256" key="4">
    <source>
        <dbReference type="ARBA" id="ARBA00023136"/>
    </source>
</evidence>
<dbReference type="Proteomes" id="UP001550210">
    <property type="component" value="Unassembled WGS sequence"/>
</dbReference>
<dbReference type="Pfam" id="PF05719">
    <property type="entry name" value="GPP34"/>
    <property type="match status" value="1"/>
</dbReference>
<proteinExistence type="predicted"/>
<name>A0ABV2UP12_9ACTN</name>
<organism evidence="5 6">
    <name type="scientific">Streptomyces ossamyceticus</name>
    <dbReference type="NCBI Taxonomy" id="249581"/>
    <lineage>
        <taxon>Bacteria</taxon>
        <taxon>Bacillati</taxon>
        <taxon>Actinomycetota</taxon>
        <taxon>Actinomycetes</taxon>
        <taxon>Kitasatosporales</taxon>
        <taxon>Streptomycetaceae</taxon>
        <taxon>Streptomyces</taxon>
    </lineage>
</organism>
<dbReference type="Gene3D" id="1.10.3630.10">
    <property type="entry name" value="yeast vps74-n-term truncation variant domain like"/>
    <property type="match status" value="1"/>
</dbReference>
<evidence type="ECO:0000256" key="1">
    <source>
        <dbReference type="ARBA" id="ARBA00004255"/>
    </source>
</evidence>
<sequence length="209" mass="22707">MTMSSSASGPVPTTLGEEILLLSLDDSTGEAQLPLRTPYAIAAAALLERVLADGPEDAALPDDAEKWINDQRNEEYEKALRGLLDKGLIREEKRRLLLVFRTTVHPEVDGTVEAALRGRLAAVVLEGREPDHRTAALITLLHHAELRELAFPDLGKEQSAAVERRMTEIAERHWADPALRRMAETAAATSAALTAATMATTVVIITTLT</sequence>
<evidence type="ECO:0000313" key="6">
    <source>
        <dbReference type="Proteomes" id="UP001550210"/>
    </source>
</evidence>
<protein>
    <submittedName>
        <fullName evidence="5">GPP34 family phosphoprotein</fullName>
    </submittedName>
</protein>
<gene>
    <name evidence="5" type="ORF">ABZZ21_01605</name>
</gene>
<reference evidence="5 6" key="1">
    <citation type="submission" date="2024-06" db="EMBL/GenBank/DDBJ databases">
        <title>The Natural Products Discovery Center: Release of the First 8490 Sequenced Strains for Exploring Actinobacteria Biosynthetic Diversity.</title>
        <authorList>
            <person name="Kalkreuter E."/>
            <person name="Kautsar S.A."/>
            <person name="Yang D."/>
            <person name="Bader C.D."/>
            <person name="Teijaro C.N."/>
            <person name="Fluegel L."/>
            <person name="Davis C.M."/>
            <person name="Simpson J.R."/>
            <person name="Lauterbach L."/>
            <person name="Steele A.D."/>
            <person name="Gui C."/>
            <person name="Meng S."/>
            <person name="Li G."/>
            <person name="Viehrig K."/>
            <person name="Ye F."/>
            <person name="Su P."/>
            <person name="Kiefer A.F."/>
            <person name="Nichols A."/>
            <person name="Cepeda A.J."/>
            <person name="Yan W."/>
            <person name="Fan B."/>
            <person name="Jiang Y."/>
            <person name="Adhikari A."/>
            <person name="Zheng C.-J."/>
            <person name="Schuster L."/>
            <person name="Cowan T.M."/>
            <person name="Smanski M.J."/>
            <person name="Chevrette M.G."/>
            <person name="De Carvalho L.P.S."/>
            <person name="Shen B."/>
        </authorList>
    </citation>
    <scope>NUCLEOTIDE SEQUENCE [LARGE SCALE GENOMIC DNA]</scope>
    <source>
        <strain evidence="5 6">NPDC006434</strain>
    </source>
</reference>
<dbReference type="InterPro" id="IPR008628">
    <property type="entry name" value="GPP34-like"/>
</dbReference>
<dbReference type="EMBL" id="JBEXPZ010000002">
    <property type="protein sequence ID" value="MET9843281.1"/>
    <property type="molecule type" value="Genomic_DNA"/>
</dbReference>
<dbReference type="PANTHER" id="PTHR12704">
    <property type="entry name" value="TRANS-GOLGI PROTEIN GMX33"/>
    <property type="match status" value="1"/>
</dbReference>
<dbReference type="PANTHER" id="PTHR12704:SF2">
    <property type="entry name" value="GOLGI PHOSPHOPROTEIN 3 HOMOLOG SAURON"/>
    <property type="match status" value="1"/>
</dbReference>
<comment type="caution">
    <text evidence="5">The sequence shown here is derived from an EMBL/GenBank/DDBJ whole genome shotgun (WGS) entry which is preliminary data.</text>
</comment>
<evidence type="ECO:0000313" key="5">
    <source>
        <dbReference type="EMBL" id="MET9843281.1"/>
    </source>
</evidence>
<dbReference type="InterPro" id="IPR038261">
    <property type="entry name" value="GPP34-like_sf"/>
</dbReference>
<keyword evidence="6" id="KW-1185">Reference proteome</keyword>